<dbReference type="PANTHER" id="PTHR46656:SF3">
    <property type="entry name" value="PUTATIVE-RELATED"/>
    <property type="match status" value="1"/>
</dbReference>
<keyword evidence="3" id="KW-0328">Glycosyltransferase</keyword>
<feature type="region of interest" description="Disordered" evidence="1">
    <location>
        <begin position="861"/>
        <end position="884"/>
    </location>
</feature>
<dbReference type="EC" id="2.4.-.-" evidence="3"/>
<dbReference type="InterPro" id="IPR001296">
    <property type="entry name" value="Glyco_trans_1"/>
</dbReference>
<reference evidence="3" key="1">
    <citation type="submission" date="2023-02" db="EMBL/GenBank/DDBJ databases">
        <title>Tahibacter soli sp. nov. isolated from soil.</title>
        <authorList>
            <person name="Baek J.H."/>
            <person name="Lee J.K."/>
            <person name="Choi D.G."/>
            <person name="Jeon C.O."/>
        </authorList>
    </citation>
    <scope>NUCLEOTIDE SEQUENCE</scope>
    <source>
        <strain evidence="3">BL</strain>
    </source>
</reference>
<dbReference type="SUPFAM" id="SSF53756">
    <property type="entry name" value="UDP-Glycosyltransferase/glycogen phosphorylase"/>
    <property type="match status" value="1"/>
</dbReference>
<protein>
    <submittedName>
        <fullName evidence="3">Glycosyltransferase</fullName>
        <ecNumber evidence="3">2.4.-.-</ecNumber>
    </submittedName>
</protein>
<name>A0A9X4BID0_9GAMM</name>
<accession>A0A9X4BID0</accession>
<evidence type="ECO:0000313" key="4">
    <source>
        <dbReference type="Proteomes" id="UP001139971"/>
    </source>
</evidence>
<dbReference type="Pfam" id="PF00534">
    <property type="entry name" value="Glycos_transf_1"/>
    <property type="match status" value="1"/>
</dbReference>
<feature type="domain" description="Glycosyl transferase family 1" evidence="2">
    <location>
        <begin position="666"/>
        <end position="836"/>
    </location>
</feature>
<dbReference type="EMBL" id="JAOVZO020000017">
    <property type="protein sequence ID" value="MDC8013453.1"/>
    <property type="molecule type" value="Genomic_DNA"/>
</dbReference>
<feature type="compositionally biased region" description="Pro residues" evidence="1">
    <location>
        <begin position="874"/>
        <end position="884"/>
    </location>
</feature>
<organism evidence="3 4">
    <name type="scientific">Tahibacter soli</name>
    <dbReference type="NCBI Taxonomy" id="2983605"/>
    <lineage>
        <taxon>Bacteria</taxon>
        <taxon>Pseudomonadati</taxon>
        <taxon>Pseudomonadota</taxon>
        <taxon>Gammaproteobacteria</taxon>
        <taxon>Lysobacterales</taxon>
        <taxon>Rhodanobacteraceae</taxon>
        <taxon>Tahibacter</taxon>
    </lineage>
</organism>
<dbReference type="SUPFAM" id="SSF53448">
    <property type="entry name" value="Nucleotide-diphospho-sugar transferases"/>
    <property type="match status" value="1"/>
</dbReference>
<sequence length="884" mass="98420">MSPVFFTIASRNYLAYARTLMQSVAARYPDAPRYLALADRGEDDPALADAPFDLVPVEALALPDFDAFAFRYDIVEFNTAIKPYAFAHLRRLHPDAGIVYLDPDVLVLEPLAAVEAAFADGALAVLTPHLVAPVDDDRHPGERAILASGTYNCGFVAIGAHADADRLIAWWADRLEFGCVNDPAAGLFTDQKWIDLVPGLFPDVRILRDEGYNVAYWNLSQRPVSQHGERWYAGERPLVFAHFSGVDVDRPAVFSRHQNRHTIATIGALRPLYEDWLARLAANGHAEQRRKPYAFATFADGETIGAPLRAVYRRYFDKGTAQPQLHPFAMDRTPYDLPCDELPARADAPVTRLMYAAWRQRADLHSAFDLGEREGREGFIRWFVRAAGREMGVAARHIDPVHRAFAAANGRDGGGAFAFDTRAGRHPAPGLVRRVGATCLSAIDWTCRHRVALALYRLIPAALRHRIRRTLERLAFAPPPEAAASQPVFAPQPDRPGINLVGYAHGEFGVAEILRSYAHTLERGGVPFVVRNYDIGVASRQHDRRMQRFLSDTLIHDINLFCINADQMPVAREHLGAGAFAGRYNIGCWFWELERFPQRWQGAFDLVDEVWVMSPFVRDAVAACTRKPVHIVPAALDVELPARYSRGDFGLDENNFVYLFSFDFNSYATRKNADGAIAAFRRAFADGRRDVRLVIKTINGQRMPRELRALVDAVADDDRIEVRDGFLDRAGMWALQACCDGYVSLHRSEGFGLGLAECMLLGKPVVATAYSGNLAFMDADNSCLVDYALVPVREGQYPAWQGQRWAEPDVDQAATYLRRLVDDPAYARRIGDNARRSVRQRLSVEASLAAISARLASIRERRERPAVVADAPDPGQPSVPPGLP</sequence>
<dbReference type="AlphaFoldDB" id="A0A9X4BID0"/>
<gene>
    <name evidence="3" type="ORF">OD750_012985</name>
</gene>
<dbReference type="Proteomes" id="UP001139971">
    <property type="component" value="Unassembled WGS sequence"/>
</dbReference>
<dbReference type="Gene3D" id="3.90.550.10">
    <property type="entry name" value="Spore Coat Polysaccharide Biosynthesis Protein SpsA, Chain A"/>
    <property type="match status" value="1"/>
</dbReference>
<dbReference type="PANTHER" id="PTHR46656">
    <property type="entry name" value="PUTATIVE-RELATED"/>
    <property type="match status" value="1"/>
</dbReference>
<dbReference type="GO" id="GO:0016757">
    <property type="term" value="F:glycosyltransferase activity"/>
    <property type="evidence" value="ECO:0007669"/>
    <property type="project" value="UniProtKB-KW"/>
</dbReference>
<proteinExistence type="predicted"/>
<comment type="caution">
    <text evidence="3">The sequence shown here is derived from an EMBL/GenBank/DDBJ whole genome shotgun (WGS) entry which is preliminary data.</text>
</comment>
<evidence type="ECO:0000313" key="3">
    <source>
        <dbReference type="EMBL" id="MDC8013453.1"/>
    </source>
</evidence>
<evidence type="ECO:0000256" key="1">
    <source>
        <dbReference type="SAM" id="MobiDB-lite"/>
    </source>
</evidence>
<dbReference type="Gene3D" id="3.40.50.2000">
    <property type="entry name" value="Glycogen Phosphorylase B"/>
    <property type="match status" value="1"/>
</dbReference>
<dbReference type="InterPro" id="IPR029044">
    <property type="entry name" value="Nucleotide-diphossugar_trans"/>
</dbReference>
<dbReference type="RefSeq" id="WP_263545660.1">
    <property type="nucleotide sequence ID" value="NZ_JAOVZO020000017.1"/>
</dbReference>
<evidence type="ECO:0000259" key="2">
    <source>
        <dbReference type="Pfam" id="PF00534"/>
    </source>
</evidence>
<keyword evidence="4" id="KW-1185">Reference proteome</keyword>
<keyword evidence="3" id="KW-0808">Transferase</keyword>